<dbReference type="InterPro" id="IPR018490">
    <property type="entry name" value="cNMP-bd_dom_sf"/>
</dbReference>
<sequence>MISTDNTSFRKRKSPKSVMTVSRYLVLIPNRAMSVNIAHDHNQGMSNVQPIRSQYDDQVWSRSMANAAQLMLSDILDNSRDHHHRHRSVVTYDQFHKGLNRFLTNDHVVVLPGPQIPDSSSDLVRHLVGTVRQSYRTMAQLVRHPSKYDRELVEAHMNMVGDVDKERLQMALSRTVSRLLHKYRISRKSVAMFANCGRLRRVSKGDAIGATHQRSANSSFIVLTGSLIVHDDDTTQPAIIGGNIATLHPGDIFLSDIDSPVDRRVLAVSDSIVLGISQNHIHQYIERRHLHQIANVLRRCWQLSKLSDAILIDIASTSRLEPYSHNQIVVQQGGPLSNDVFMVASGSARVVIEMPSRVFGPLRRKHESTRIASYLNSPVVGEFDSDLTQLTCGEGAFIDMDSLVIGDMFGYESLGNCSTYQCSVITISPLRQPVQILLMSRRDLTRILSPNDLSAILASGRMSKTKAKVLDDLEKGNRWVQYCQAVGDSGKGDRTVPLARDLYGSGSNRPLTRSRSVHHIKAEIGNLIDSIHLDSIQGAPQQRVIDSLTMEQVRQYGKQFTIEDCSDLLLKSPQSIDKIIAAHELAFDNAQASTSAAEK</sequence>
<dbReference type="CDD" id="cd00038">
    <property type="entry name" value="CAP_ED"/>
    <property type="match status" value="1"/>
</dbReference>
<dbReference type="InterPro" id="IPR000595">
    <property type="entry name" value="cNMP-bd_dom"/>
</dbReference>
<dbReference type="SUPFAM" id="SSF51206">
    <property type="entry name" value="cAMP-binding domain-like"/>
    <property type="match status" value="2"/>
</dbReference>
<protein>
    <recommendedName>
        <fullName evidence="2">Cyclic nucleotide-binding domain-containing protein</fullName>
    </recommendedName>
</protein>
<name>A0A0H5QTW9_9EUKA</name>
<dbReference type="Gene3D" id="2.60.120.10">
    <property type="entry name" value="Jelly Rolls"/>
    <property type="match status" value="2"/>
</dbReference>
<dbReference type="EMBL" id="HACM01004888">
    <property type="protein sequence ID" value="CRZ05330.1"/>
    <property type="molecule type" value="Transcribed_RNA"/>
</dbReference>
<evidence type="ECO:0000313" key="1">
    <source>
        <dbReference type="EMBL" id="CRZ05330.1"/>
    </source>
</evidence>
<dbReference type="AlphaFoldDB" id="A0A0H5QTW9"/>
<evidence type="ECO:0008006" key="2">
    <source>
        <dbReference type="Google" id="ProtNLM"/>
    </source>
</evidence>
<organism evidence="1">
    <name type="scientific">Spongospora subterranea</name>
    <dbReference type="NCBI Taxonomy" id="70186"/>
    <lineage>
        <taxon>Eukaryota</taxon>
        <taxon>Sar</taxon>
        <taxon>Rhizaria</taxon>
        <taxon>Endomyxa</taxon>
        <taxon>Phytomyxea</taxon>
        <taxon>Plasmodiophorida</taxon>
        <taxon>Plasmodiophoridae</taxon>
        <taxon>Spongospora</taxon>
    </lineage>
</organism>
<accession>A0A0H5QTW9</accession>
<dbReference type="InterPro" id="IPR014710">
    <property type="entry name" value="RmlC-like_jellyroll"/>
</dbReference>
<reference evidence="1" key="1">
    <citation type="submission" date="2015-04" db="EMBL/GenBank/DDBJ databases">
        <title>The genome sequence of the plant pathogenic Rhizarian Plasmodiophora brassicae reveals insights in its biotrophic life cycle and the origin of chitin synthesis.</title>
        <authorList>
            <person name="Schwelm A."/>
            <person name="Fogelqvist J."/>
            <person name="Knaust A."/>
            <person name="Julke S."/>
            <person name="Lilja T."/>
            <person name="Dhandapani V."/>
            <person name="Bonilla-Rosso G."/>
            <person name="Karlsson M."/>
            <person name="Shevchenko A."/>
            <person name="Choi S.R."/>
            <person name="Kim H.G."/>
            <person name="Park J.Y."/>
            <person name="Lim Y.P."/>
            <person name="Ludwig-Muller J."/>
            <person name="Dixelius C."/>
        </authorList>
    </citation>
    <scope>NUCLEOTIDE SEQUENCE</scope>
    <source>
        <tissue evidence="1">Potato root galls</tissue>
    </source>
</reference>
<proteinExistence type="predicted"/>